<feature type="region of interest" description="Disordered" evidence="1">
    <location>
        <begin position="138"/>
        <end position="191"/>
    </location>
</feature>
<keyword evidence="2" id="KW-0472">Membrane</keyword>
<dbReference type="GO" id="GO:0097197">
    <property type="term" value="C:tetraspanin-enriched microdomain"/>
    <property type="evidence" value="ECO:0007669"/>
    <property type="project" value="InterPro"/>
</dbReference>
<feature type="region of interest" description="Disordered" evidence="1">
    <location>
        <begin position="111"/>
        <end position="130"/>
    </location>
</feature>
<sequence length="191" mass="21725">MKTVTNIPSASLFGLLNHSQLHFEVLGADLIRQSNGDVHLKSSKTQMEFLRQYFWLLIVLGIVFVSILIGLLFIWINNCITRTAEQYTINSQRSEFYAESSQYHPKQLEEELPPLPARNPSFRSCSSSASYEDIDNPEYVHVDEKAAPPPYQSRAAPVQEEACRDRDSVSTEAYDDVVPPGYESEDYDDVE</sequence>
<dbReference type="AlphaFoldDB" id="A0A9Q1I241"/>
<reference evidence="3" key="1">
    <citation type="journal article" date="2023" name="Science">
        <title>Genome structures resolve the early diversification of teleost fishes.</title>
        <authorList>
            <person name="Parey E."/>
            <person name="Louis A."/>
            <person name="Montfort J."/>
            <person name="Bouchez O."/>
            <person name="Roques C."/>
            <person name="Iampietro C."/>
            <person name="Lluch J."/>
            <person name="Castinel A."/>
            <person name="Donnadieu C."/>
            <person name="Desvignes T."/>
            <person name="Floi Bucao C."/>
            <person name="Jouanno E."/>
            <person name="Wen M."/>
            <person name="Mejri S."/>
            <person name="Dirks R."/>
            <person name="Jansen H."/>
            <person name="Henkel C."/>
            <person name="Chen W.J."/>
            <person name="Zahm M."/>
            <person name="Cabau C."/>
            <person name="Klopp C."/>
            <person name="Thompson A.W."/>
            <person name="Robinson-Rechavi M."/>
            <person name="Braasch I."/>
            <person name="Lecointre G."/>
            <person name="Bobe J."/>
            <person name="Postlethwait J.H."/>
            <person name="Berthelot C."/>
            <person name="Roest Crollius H."/>
            <person name="Guiguen Y."/>
        </authorList>
    </citation>
    <scope>NUCLEOTIDE SEQUENCE</scope>
    <source>
        <strain evidence="3">Concon-B</strain>
    </source>
</reference>
<keyword evidence="4" id="KW-1185">Reference proteome</keyword>
<evidence type="ECO:0000256" key="1">
    <source>
        <dbReference type="SAM" id="MobiDB-lite"/>
    </source>
</evidence>
<dbReference type="Proteomes" id="UP001152803">
    <property type="component" value="Unassembled WGS sequence"/>
</dbReference>
<dbReference type="InterPro" id="IPR028181">
    <property type="entry name" value="SCIMP"/>
</dbReference>
<keyword evidence="2" id="KW-0812">Transmembrane</keyword>
<accession>A0A9Q1I241</accession>
<dbReference type="Pfam" id="PF15050">
    <property type="entry name" value="SCIMP"/>
    <property type="match status" value="1"/>
</dbReference>
<gene>
    <name evidence="3" type="ORF">COCON_G00075800</name>
</gene>
<dbReference type="OrthoDB" id="8819001at2759"/>
<feature type="transmembrane region" description="Helical" evidence="2">
    <location>
        <begin position="53"/>
        <end position="76"/>
    </location>
</feature>
<name>A0A9Q1I241_CONCO</name>
<feature type="compositionally biased region" description="Polar residues" evidence="1">
    <location>
        <begin position="121"/>
        <end position="130"/>
    </location>
</feature>
<protein>
    <submittedName>
        <fullName evidence="3">Uncharacterized protein</fullName>
    </submittedName>
</protein>
<dbReference type="GO" id="GO:0001772">
    <property type="term" value="C:immunological synapse"/>
    <property type="evidence" value="ECO:0007669"/>
    <property type="project" value="InterPro"/>
</dbReference>
<keyword evidence="2" id="KW-1133">Transmembrane helix</keyword>
<dbReference type="EMBL" id="JAFJMO010000005">
    <property type="protein sequence ID" value="KAJ8275828.1"/>
    <property type="molecule type" value="Genomic_DNA"/>
</dbReference>
<evidence type="ECO:0000256" key="2">
    <source>
        <dbReference type="SAM" id="Phobius"/>
    </source>
</evidence>
<proteinExistence type="predicted"/>
<comment type="caution">
    <text evidence="3">The sequence shown here is derived from an EMBL/GenBank/DDBJ whole genome shotgun (WGS) entry which is preliminary data.</text>
</comment>
<evidence type="ECO:0000313" key="3">
    <source>
        <dbReference type="EMBL" id="KAJ8275828.1"/>
    </source>
</evidence>
<organism evidence="3 4">
    <name type="scientific">Conger conger</name>
    <name type="common">Conger eel</name>
    <name type="synonym">Muraena conger</name>
    <dbReference type="NCBI Taxonomy" id="82655"/>
    <lineage>
        <taxon>Eukaryota</taxon>
        <taxon>Metazoa</taxon>
        <taxon>Chordata</taxon>
        <taxon>Craniata</taxon>
        <taxon>Vertebrata</taxon>
        <taxon>Euteleostomi</taxon>
        <taxon>Actinopterygii</taxon>
        <taxon>Neopterygii</taxon>
        <taxon>Teleostei</taxon>
        <taxon>Anguilliformes</taxon>
        <taxon>Congridae</taxon>
        <taxon>Conger</taxon>
    </lineage>
</organism>
<evidence type="ECO:0000313" key="4">
    <source>
        <dbReference type="Proteomes" id="UP001152803"/>
    </source>
</evidence>